<dbReference type="AlphaFoldDB" id="A0A4V3D4Y0"/>
<comment type="similarity">
    <text evidence="6 7">Belongs to the ClpX chaperone family.</text>
</comment>
<dbReference type="GO" id="GO:0008270">
    <property type="term" value="F:zinc ion binding"/>
    <property type="evidence" value="ECO:0007669"/>
    <property type="project" value="UniProtKB-UniRule"/>
</dbReference>
<dbReference type="InterPro" id="IPR003959">
    <property type="entry name" value="ATPase_AAA_core"/>
</dbReference>
<evidence type="ECO:0000256" key="6">
    <source>
        <dbReference type="HAMAP-Rule" id="MF_00175"/>
    </source>
</evidence>
<dbReference type="EMBL" id="SNYJ01000011">
    <property type="protein sequence ID" value="TDQ37937.1"/>
    <property type="molecule type" value="Genomic_DNA"/>
</dbReference>
<dbReference type="GO" id="GO:0008233">
    <property type="term" value="F:peptidase activity"/>
    <property type="evidence" value="ECO:0007669"/>
    <property type="project" value="UniProtKB-KW"/>
</dbReference>
<evidence type="ECO:0000256" key="4">
    <source>
        <dbReference type="ARBA" id="ARBA00022840"/>
    </source>
</evidence>
<comment type="subunit">
    <text evidence="6">Component of the ClpX-ClpP complex. Forms a hexameric ring that, in the presence of ATP, binds to fourteen ClpP subunits assembled into a disk-like structure with a central cavity, resembling the structure of eukaryotic proteasomes.</text>
</comment>
<dbReference type="InterPro" id="IPR059188">
    <property type="entry name" value="Znf_CLPX-like"/>
</dbReference>
<dbReference type="Pfam" id="PF06689">
    <property type="entry name" value="zf-C4_ClpX"/>
    <property type="match status" value="1"/>
</dbReference>
<keyword evidence="9" id="KW-0645">Protease</keyword>
<feature type="binding site" evidence="6 7">
    <location>
        <position position="58"/>
    </location>
    <ligand>
        <name>Zn(2+)</name>
        <dbReference type="ChEBI" id="CHEBI:29105"/>
    </ligand>
</feature>
<dbReference type="InterPro" id="IPR027417">
    <property type="entry name" value="P-loop_NTPase"/>
</dbReference>
<name>A0A4V3D4Y0_9BACI</name>
<comment type="caution">
    <text evidence="9">The sequence shown here is derived from an EMBL/GenBank/DDBJ whole genome shotgun (WGS) entry which is preliminary data.</text>
</comment>
<dbReference type="NCBIfam" id="NF003745">
    <property type="entry name" value="PRK05342.1"/>
    <property type="match status" value="1"/>
</dbReference>
<keyword evidence="1 6" id="KW-0479">Metal-binding</keyword>
<dbReference type="SMART" id="SM01086">
    <property type="entry name" value="ClpB_D2-small"/>
    <property type="match status" value="1"/>
</dbReference>
<dbReference type="GO" id="GO:0009376">
    <property type="term" value="C:HslUV protease complex"/>
    <property type="evidence" value="ECO:0007669"/>
    <property type="project" value="TreeGrafter"/>
</dbReference>
<dbReference type="Gene3D" id="6.20.220.10">
    <property type="entry name" value="ClpX chaperone, C4-type zinc finger domain"/>
    <property type="match status" value="1"/>
</dbReference>
<evidence type="ECO:0000259" key="8">
    <source>
        <dbReference type="PROSITE" id="PS51902"/>
    </source>
</evidence>
<dbReference type="Gene3D" id="3.40.50.300">
    <property type="entry name" value="P-loop containing nucleotide triphosphate hydrolases"/>
    <property type="match status" value="1"/>
</dbReference>
<dbReference type="InterPro" id="IPR003593">
    <property type="entry name" value="AAA+_ATPase"/>
</dbReference>
<dbReference type="PANTHER" id="PTHR48102:SF7">
    <property type="entry name" value="ATP-DEPENDENT CLP PROTEASE ATP-BINDING SUBUNIT CLPX-LIKE, MITOCHONDRIAL"/>
    <property type="match status" value="1"/>
</dbReference>
<dbReference type="CDD" id="cd19497">
    <property type="entry name" value="RecA-like_ClpX"/>
    <property type="match status" value="1"/>
</dbReference>
<protein>
    <recommendedName>
        <fullName evidence="6">ATP-dependent Clp protease ATP-binding subunit ClpX</fullName>
    </recommendedName>
</protein>
<dbReference type="FunFam" id="3.40.50.300:FF:000005">
    <property type="entry name" value="ATP-dependent Clp protease ATP-binding subunit ClpX"/>
    <property type="match status" value="1"/>
</dbReference>
<dbReference type="GO" id="GO:0140662">
    <property type="term" value="F:ATP-dependent protein folding chaperone"/>
    <property type="evidence" value="ECO:0007669"/>
    <property type="project" value="InterPro"/>
</dbReference>
<dbReference type="GO" id="GO:0046983">
    <property type="term" value="F:protein dimerization activity"/>
    <property type="evidence" value="ECO:0007669"/>
    <property type="project" value="UniProtKB-UniRule"/>
</dbReference>
<dbReference type="InterPro" id="IPR010603">
    <property type="entry name" value="Znf_CppX_C4"/>
</dbReference>
<keyword evidence="10" id="KW-1185">Reference proteome</keyword>
<evidence type="ECO:0000313" key="10">
    <source>
        <dbReference type="Proteomes" id="UP000295632"/>
    </source>
</evidence>
<keyword evidence="4 6" id="KW-0067">ATP-binding</keyword>
<dbReference type="Gene3D" id="1.10.8.60">
    <property type="match status" value="1"/>
</dbReference>
<dbReference type="InterPro" id="IPR019489">
    <property type="entry name" value="Clp_ATPase_C"/>
</dbReference>
<keyword evidence="2 6" id="KW-0547">Nucleotide-binding</keyword>
<keyword evidence="5 6" id="KW-0143">Chaperone</keyword>
<feature type="binding site" evidence="6 7">
    <location>
        <position position="77"/>
    </location>
    <ligand>
        <name>Zn(2+)</name>
        <dbReference type="ChEBI" id="CHEBI:29105"/>
    </ligand>
</feature>
<evidence type="ECO:0000256" key="5">
    <source>
        <dbReference type="ARBA" id="ARBA00023186"/>
    </source>
</evidence>
<dbReference type="SMART" id="SM00382">
    <property type="entry name" value="AAA"/>
    <property type="match status" value="1"/>
</dbReference>
<dbReference type="InterPro" id="IPR050052">
    <property type="entry name" value="ATP-dep_Clp_protease_ClpX"/>
</dbReference>
<dbReference type="GO" id="GO:0051082">
    <property type="term" value="F:unfolded protein binding"/>
    <property type="evidence" value="ECO:0007669"/>
    <property type="project" value="UniProtKB-UniRule"/>
</dbReference>
<feature type="binding site" evidence="6 7">
    <location>
        <position position="55"/>
    </location>
    <ligand>
        <name>Zn(2+)</name>
        <dbReference type="ChEBI" id="CHEBI:29105"/>
    </ligand>
</feature>
<dbReference type="SMART" id="SM00994">
    <property type="entry name" value="zf-C4_ClpX"/>
    <property type="match status" value="1"/>
</dbReference>
<dbReference type="SUPFAM" id="SSF57716">
    <property type="entry name" value="Glucocorticoid receptor-like (DNA-binding domain)"/>
    <property type="match status" value="1"/>
</dbReference>
<evidence type="ECO:0000256" key="7">
    <source>
        <dbReference type="PROSITE-ProRule" id="PRU01250"/>
    </source>
</evidence>
<feature type="domain" description="ClpX-type ZB" evidence="8">
    <location>
        <begin position="43"/>
        <end position="96"/>
    </location>
</feature>
<keyword evidence="9" id="KW-0378">Hydrolase</keyword>
<feature type="binding site" evidence="6">
    <location>
        <begin position="159"/>
        <end position="166"/>
    </location>
    <ligand>
        <name>ATP</name>
        <dbReference type="ChEBI" id="CHEBI:30616"/>
    </ligand>
</feature>
<evidence type="ECO:0000256" key="2">
    <source>
        <dbReference type="ARBA" id="ARBA00022741"/>
    </source>
</evidence>
<dbReference type="Pfam" id="PF10431">
    <property type="entry name" value="ClpB_D2-small"/>
    <property type="match status" value="1"/>
</dbReference>
<dbReference type="FunFam" id="1.10.8.60:FF:000002">
    <property type="entry name" value="ATP-dependent Clp protease ATP-binding subunit ClpX"/>
    <property type="match status" value="1"/>
</dbReference>
<feature type="binding site" evidence="6 7">
    <location>
        <position position="80"/>
    </location>
    <ligand>
        <name>Zn(2+)</name>
        <dbReference type="ChEBI" id="CHEBI:29105"/>
    </ligand>
</feature>
<dbReference type="InterPro" id="IPR038366">
    <property type="entry name" value="Znf_CppX_C4_sf"/>
</dbReference>
<accession>A0A4V3D4Y0</accession>
<keyword evidence="3 6" id="KW-0862">Zinc</keyword>
<evidence type="ECO:0000256" key="3">
    <source>
        <dbReference type="ARBA" id="ARBA00022833"/>
    </source>
</evidence>
<dbReference type="PROSITE" id="PS51902">
    <property type="entry name" value="CLPX_ZB"/>
    <property type="match status" value="1"/>
</dbReference>
<dbReference type="GO" id="GO:0051301">
    <property type="term" value="P:cell division"/>
    <property type="evidence" value="ECO:0007669"/>
    <property type="project" value="TreeGrafter"/>
</dbReference>
<evidence type="ECO:0000313" key="9">
    <source>
        <dbReference type="EMBL" id="TDQ37937.1"/>
    </source>
</evidence>
<proteinExistence type="inferred from homology"/>
<dbReference type="SUPFAM" id="SSF52540">
    <property type="entry name" value="P-loop containing nucleoside triphosphate hydrolases"/>
    <property type="match status" value="1"/>
</dbReference>
<dbReference type="GO" id="GO:0051603">
    <property type="term" value="P:proteolysis involved in protein catabolic process"/>
    <property type="evidence" value="ECO:0007669"/>
    <property type="project" value="TreeGrafter"/>
</dbReference>
<comment type="function">
    <text evidence="6">ATP-dependent specificity component of the Clp protease. It directs the protease to specific substrates. Can perform chaperone functions in the absence of ClpP.</text>
</comment>
<dbReference type="InterPro" id="IPR004487">
    <property type="entry name" value="Clp_protease_ATP-bd_su_ClpX"/>
</dbReference>
<sequence length="465" mass="51434">MDVRWDQGGLCNIVVKKSQKMHKDVRCPSRNVLRLTQGVKSFMFKFNDEKGQLKCSFCGKTQDQVRKLVAGPGVYICDECIELCTEIVEEELGSEEEVEFKEVPKPMEIRAILDDYVIGQDEAKKSLSVAVYNHYKRVNSNSKVDDVELSKSNIVLMGPTGSGKTLLAQTLARILNVPFAIADATSLTEAGYVGEDVENILLKLIQAADYDVEKAEKGIIYIDEIDKVARKSENPSITRDVSGEGVQQALLKILEGTVASVPPQGGRKHPHQEFIQIDTTNILFVCGGAFDGIDQIIKRRLGKKVIGFGADNAKEEMSQGDLLASVLPEDLLRFGLIPEFIGRLPVIGSLRPLDEEALVDILSKPKNALVKQYEKLLEIDDVELIFEEDALREIAKKAIERKTGARGLRSIIEGLMLDVMFDLPSRDDVKQCIVSSETVKGIDFPRLVLEDGSVVDQPKTSPESA</sequence>
<dbReference type="HAMAP" id="MF_00175">
    <property type="entry name" value="ClpX"/>
    <property type="match status" value="1"/>
</dbReference>
<gene>
    <name evidence="6" type="primary">clpX</name>
    <name evidence="9" type="ORF">EV213_11115</name>
</gene>
<dbReference type="Proteomes" id="UP000295632">
    <property type="component" value="Unassembled WGS sequence"/>
</dbReference>
<dbReference type="NCBIfam" id="TIGR00382">
    <property type="entry name" value="clpX"/>
    <property type="match status" value="1"/>
</dbReference>
<organism evidence="9 10">
    <name type="scientific">Aureibacillus halotolerans</name>
    <dbReference type="NCBI Taxonomy" id="1508390"/>
    <lineage>
        <taxon>Bacteria</taxon>
        <taxon>Bacillati</taxon>
        <taxon>Bacillota</taxon>
        <taxon>Bacilli</taxon>
        <taxon>Bacillales</taxon>
        <taxon>Bacillaceae</taxon>
        <taxon>Aureibacillus</taxon>
    </lineage>
</organism>
<dbReference type="InterPro" id="IPR046425">
    <property type="entry name" value="ClpX_bact"/>
</dbReference>
<evidence type="ECO:0000256" key="1">
    <source>
        <dbReference type="ARBA" id="ARBA00022723"/>
    </source>
</evidence>
<dbReference type="PANTHER" id="PTHR48102">
    <property type="entry name" value="ATP-DEPENDENT CLP PROTEASE ATP-BINDING SUBUNIT CLPX-LIKE, MITOCHONDRIAL-RELATED"/>
    <property type="match status" value="1"/>
</dbReference>
<dbReference type="Pfam" id="PF07724">
    <property type="entry name" value="AAA_2"/>
    <property type="match status" value="1"/>
</dbReference>
<dbReference type="GO" id="GO:0005524">
    <property type="term" value="F:ATP binding"/>
    <property type="evidence" value="ECO:0007669"/>
    <property type="project" value="UniProtKB-UniRule"/>
</dbReference>
<reference evidence="9 10" key="1">
    <citation type="submission" date="2019-03" db="EMBL/GenBank/DDBJ databases">
        <title>Genomic Encyclopedia of Type Strains, Phase IV (KMG-IV): sequencing the most valuable type-strain genomes for metagenomic binning, comparative biology and taxonomic classification.</title>
        <authorList>
            <person name="Goeker M."/>
        </authorList>
    </citation>
    <scope>NUCLEOTIDE SEQUENCE [LARGE SCALE GENOMIC DNA]</scope>
    <source>
        <strain evidence="9 10">DSM 28697</strain>
    </source>
</reference>
<dbReference type="GO" id="GO:0016887">
    <property type="term" value="F:ATP hydrolysis activity"/>
    <property type="evidence" value="ECO:0007669"/>
    <property type="project" value="InterPro"/>
</dbReference>